<name>A0A3E2H6E4_SCYLI</name>
<feature type="compositionally biased region" description="Basic and acidic residues" evidence="1">
    <location>
        <begin position="199"/>
        <end position="216"/>
    </location>
</feature>
<sequence>MEEVPEKSQTKKSKEKSKAIYENRNMTCAHHRRQKKKCDPKKCAKNRKFDPSVGIESSSIAQNQEPILDNLNKNIQIGDVASHDVGSTQFERKNERDAAFHNEATLQPEGYSTKAILPLLRSDQESRGSLGEQTSVSIVARNQWDRDRWVEPRSLDQGAEQSYVPGTYDPNLVTEPNYVLYSPGPVHIQGAQEDTPDIPEQHGKDHGKDHDDENGGDRSNNGNGSGNQYPYGDWWSGYDKLGEDGSGYFGGNNTSSGGGYSKPGGGYYSLCSNNHKEGNFGMKGASAVPRSSYGIISSVHELQELLKLSELEERMVNFTL</sequence>
<protein>
    <submittedName>
        <fullName evidence="2">Uncharacterized protein</fullName>
    </submittedName>
</protein>
<feature type="non-terminal residue" evidence="2">
    <location>
        <position position="1"/>
    </location>
</feature>
<keyword evidence="3" id="KW-1185">Reference proteome</keyword>
<reference evidence="2 3" key="1">
    <citation type="submission" date="2018-05" db="EMBL/GenBank/DDBJ databases">
        <title>Draft genome sequence of Scytalidium lignicola DSM 105466, a ubiquitous saprotrophic fungus.</title>
        <authorList>
            <person name="Buettner E."/>
            <person name="Gebauer A.M."/>
            <person name="Hofrichter M."/>
            <person name="Liers C."/>
            <person name="Kellner H."/>
        </authorList>
    </citation>
    <scope>NUCLEOTIDE SEQUENCE [LARGE SCALE GENOMIC DNA]</scope>
    <source>
        <strain evidence="2 3">DSM 105466</strain>
    </source>
</reference>
<dbReference type="AlphaFoldDB" id="A0A3E2H6E4"/>
<feature type="non-terminal residue" evidence="2">
    <location>
        <position position="320"/>
    </location>
</feature>
<dbReference type="EMBL" id="NCSJ02000155">
    <property type="protein sequence ID" value="RFU28643.1"/>
    <property type="molecule type" value="Genomic_DNA"/>
</dbReference>
<evidence type="ECO:0000313" key="3">
    <source>
        <dbReference type="Proteomes" id="UP000258309"/>
    </source>
</evidence>
<organism evidence="2 3">
    <name type="scientific">Scytalidium lignicola</name>
    <name type="common">Hyphomycete</name>
    <dbReference type="NCBI Taxonomy" id="5539"/>
    <lineage>
        <taxon>Eukaryota</taxon>
        <taxon>Fungi</taxon>
        <taxon>Dikarya</taxon>
        <taxon>Ascomycota</taxon>
        <taxon>Pezizomycotina</taxon>
        <taxon>Leotiomycetes</taxon>
        <taxon>Leotiomycetes incertae sedis</taxon>
        <taxon>Scytalidium</taxon>
    </lineage>
</organism>
<evidence type="ECO:0000256" key="1">
    <source>
        <dbReference type="SAM" id="MobiDB-lite"/>
    </source>
</evidence>
<comment type="caution">
    <text evidence="2">The sequence shown here is derived from an EMBL/GenBank/DDBJ whole genome shotgun (WGS) entry which is preliminary data.</text>
</comment>
<feature type="compositionally biased region" description="Basic residues" evidence="1">
    <location>
        <begin position="29"/>
        <end position="46"/>
    </location>
</feature>
<gene>
    <name evidence="2" type="ORF">B7463_g7670</name>
</gene>
<feature type="compositionally biased region" description="Basic and acidic residues" evidence="1">
    <location>
        <begin position="143"/>
        <end position="154"/>
    </location>
</feature>
<feature type="region of interest" description="Disordered" evidence="1">
    <location>
        <begin position="141"/>
        <end position="228"/>
    </location>
</feature>
<feature type="region of interest" description="Disordered" evidence="1">
    <location>
        <begin position="1"/>
        <end position="61"/>
    </location>
</feature>
<proteinExistence type="predicted"/>
<accession>A0A3E2H6E4</accession>
<dbReference type="Proteomes" id="UP000258309">
    <property type="component" value="Unassembled WGS sequence"/>
</dbReference>
<evidence type="ECO:0000313" key="2">
    <source>
        <dbReference type="EMBL" id="RFU28643.1"/>
    </source>
</evidence>